<comment type="subcellular location">
    <subcellularLocation>
        <location evidence="1">Endomembrane system</location>
        <topology evidence="1">Multi-pass membrane protein</topology>
    </subcellularLocation>
</comment>
<dbReference type="InterPro" id="IPR009078">
    <property type="entry name" value="Ferritin-like_SF"/>
</dbReference>
<evidence type="ECO:0000313" key="6">
    <source>
        <dbReference type="EMBL" id="GAK53845.1"/>
    </source>
</evidence>
<evidence type="ECO:0000313" key="7">
    <source>
        <dbReference type="Proteomes" id="UP000030700"/>
    </source>
</evidence>
<sequence length="241" mass="27047">MDELMRQQLLRYQRNEITEYHIYTQLALTMTSPENAAVLRRIAENEHQHYDIWNTHTGQDVAPDRLKVRWYVLIARLFGLTFGVKLMEQGEETAQDTYRRLREVVPEVDAILQDEERHENELIALIDEERLQYMGSVVLGLNDALVELTGALAGLTFALQHTKLVALTGLITGIAAAFSMASSEYLATKSENTSKNPVKASLYTGIAYIFTVALLILPFLLLPNIFVSLAVTLLLAVGIIG</sequence>
<dbReference type="InterPro" id="IPR039376">
    <property type="entry name" value="Ferritin_CCC1_N"/>
</dbReference>
<dbReference type="SUPFAM" id="SSF47240">
    <property type="entry name" value="Ferritin-like"/>
    <property type="match status" value="1"/>
</dbReference>
<dbReference type="CDD" id="cd01044">
    <property type="entry name" value="Ferritin_CCC1_N"/>
    <property type="match status" value="1"/>
</dbReference>
<dbReference type="InterPro" id="IPR008217">
    <property type="entry name" value="Ccc1_fam"/>
</dbReference>
<organism evidence="6">
    <name type="scientific">Candidatus Moduliflexus flocculans</name>
    <dbReference type="NCBI Taxonomy" id="1499966"/>
    <lineage>
        <taxon>Bacteria</taxon>
        <taxon>Candidatus Moduliflexota</taxon>
        <taxon>Candidatus Moduliflexia</taxon>
        <taxon>Candidatus Moduliflexales</taxon>
        <taxon>Candidatus Moduliflexaceae</taxon>
    </lineage>
</organism>
<keyword evidence="4 5" id="KW-0472">Membrane</keyword>
<dbReference type="GO" id="GO:0012505">
    <property type="term" value="C:endomembrane system"/>
    <property type="evidence" value="ECO:0007669"/>
    <property type="project" value="UniProtKB-SubCell"/>
</dbReference>
<dbReference type="AlphaFoldDB" id="A0A081BR14"/>
<reference evidence="6" key="1">
    <citation type="journal article" date="2015" name="PeerJ">
        <title>First genomic representation of candidate bacterial phylum KSB3 points to enhanced environmental sensing as a trigger of wastewater bulking.</title>
        <authorList>
            <person name="Sekiguchi Y."/>
            <person name="Ohashi A."/>
            <person name="Parks D.H."/>
            <person name="Yamauchi T."/>
            <person name="Tyson G.W."/>
            <person name="Hugenholtz P."/>
        </authorList>
    </citation>
    <scope>NUCLEOTIDE SEQUENCE [LARGE SCALE GENOMIC DNA]</scope>
</reference>
<keyword evidence="3 5" id="KW-1133">Transmembrane helix</keyword>
<dbReference type="EMBL" id="DF820460">
    <property type="protein sequence ID" value="GAK53845.1"/>
    <property type="molecule type" value="Genomic_DNA"/>
</dbReference>
<feature type="transmembrane region" description="Helical" evidence="5">
    <location>
        <begin position="207"/>
        <end position="240"/>
    </location>
</feature>
<evidence type="ECO:0000256" key="5">
    <source>
        <dbReference type="SAM" id="Phobius"/>
    </source>
</evidence>
<keyword evidence="2 5" id="KW-0812">Transmembrane</keyword>
<dbReference type="GO" id="GO:0005384">
    <property type="term" value="F:manganese ion transmembrane transporter activity"/>
    <property type="evidence" value="ECO:0007669"/>
    <property type="project" value="InterPro"/>
</dbReference>
<proteinExistence type="predicted"/>
<evidence type="ECO:0000256" key="4">
    <source>
        <dbReference type="ARBA" id="ARBA00023136"/>
    </source>
</evidence>
<evidence type="ECO:0000256" key="2">
    <source>
        <dbReference type="ARBA" id="ARBA00022692"/>
    </source>
</evidence>
<feature type="transmembrane region" description="Helical" evidence="5">
    <location>
        <begin position="164"/>
        <end position="187"/>
    </location>
</feature>
<dbReference type="GO" id="GO:0030026">
    <property type="term" value="P:intracellular manganese ion homeostasis"/>
    <property type="evidence" value="ECO:0007669"/>
    <property type="project" value="InterPro"/>
</dbReference>
<keyword evidence="7" id="KW-1185">Reference proteome</keyword>
<evidence type="ECO:0000256" key="3">
    <source>
        <dbReference type="ARBA" id="ARBA00022989"/>
    </source>
</evidence>
<dbReference type="HOGENOM" id="CLU_065373_1_0_0"/>
<protein>
    <recommendedName>
        <fullName evidence="8">Rubrerythrin family protein</fullName>
    </recommendedName>
</protein>
<dbReference type="STRING" id="1499966.U14_05119"/>
<gene>
    <name evidence="6" type="ORF">U14_05119</name>
</gene>
<dbReference type="Proteomes" id="UP000030700">
    <property type="component" value="Unassembled WGS sequence"/>
</dbReference>
<name>A0A081BR14_9BACT</name>
<evidence type="ECO:0000256" key="1">
    <source>
        <dbReference type="ARBA" id="ARBA00004127"/>
    </source>
</evidence>
<accession>A0A081BR14</accession>
<evidence type="ECO:0008006" key="8">
    <source>
        <dbReference type="Google" id="ProtNLM"/>
    </source>
</evidence>
<dbReference type="Pfam" id="PF01988">
    <property type="entry name" value="VIT1"/>
    <property type="match status" value="1"/>
</dbReference>